<dbReference type="SUPFAM" id="SSF52540">
    <property type="entry name" value="P-loop containing nucleoside triphosphate hydrolases"/>
    <property type="match status" value="1"/>
</dbReference>
<comment type="similarity">
    <text evidence="1">Belongs to the DNA mismatch repair MutS family.</text>
</comment>
<dbReference type="PANTHER" id="PTHR11361:SF20">
    <property type="entry name" value="MUTS PROTEIN HOMOLOG 5"/>
    <property type="match status" value="1"/>
</dbReference>
<dbReference type="SMART" id="SM00534">
    <property type="entry name" value="MUTSac"/>
    <property type="match status" value="1"/>
</dbReference>
<keyword evidence="8" id="KW-1185">Reference proteome</keyword>
<evidence type="ECO:0000259" key="5">
    <source>
        <dbReference type="SMART" id="SM00533"/>
    </source>
</evidence>
<dbReference type="GO" id="GO:0006298">
    <property type="term" value="P:mismatch repair"/>
    <property type="evidence" value="ECO:0007669"/>
    <property type="project" value="InterPro"/>
</dbReference>
<dbReference type="InterPro" id="IPR045076">
    <property type="entry name" value="MutS"/>
</dbReference>
<dbReference type="Pfam" id="PF00488">
    <property type="entry name" value="MutS_V"/>
    <property type="match status" value="1"/>
</dbReference>
<dbReference type="Pfam" id="PF05192">
    <property type="entry name" value="MutS_III"/>
    <property type="match status" value="1"/>
</dbReference>
<proteinExistence type="inferred from homology"/>
<evidence type="ECO:0000256" key="1">
    <source>
        <dbReference type="ARBA" id="ARBA00006271"/>
    </source>
</evidence>
<dbReference type="SUPFAM" id="SSF48334">
    <property type="entry name" value="DNA repair protein MutS, domain III"/>
    <property type="match status" value="1"/>
</dbReference>
<reference evidence="7" key="1">
    <citation type="submission" date="2022-01" db="EMBL/GenBank/DDBJ databases">
        <authorList>
            <person name="King R."/>
        </authorList>
    </citation>
    <scope>NUCLEOTIDE SEQUENCE</scope>
</reference>
<dbReference type="AlphaFoldDB" id="A0A9N9XTP7"/>
<gene>
    <name evidence="7" type="ORF">PHYEVI_LOCUS10209</name>
</gene>
<dbReference type="Gene3D" id="1.10.1420.10">
    <property type="match status" value="1"/>
</dbReference>
<keyword evidence="2" id="KW-0547">Nucleotide-binding</keyword>
<name>A0A9N9XTP7_PHYSR</name>
<evidence type="ECO:0000259" key="6">
    <source>
        <dbReference type="SMART" id="SM00534"/>
    </source>
</evidence>
<keyword evidence="3" id="KW-0067">ATP-binding</keyword>
<organism evidence="7 8">
    <name type="scientific">Phyllotreta striolata</name>
    <name type="common">Striped flea beetle</name>
    <name type="synonym">Crioceris striolata</name>
    <dbReference type="NCBI Taxonomy" id="444603"/>
    <lineage>
        <taxon>Eukaryota</taxon>
        <taxon>Metazoa</taxon>
        <taxon>Ecdysozoa</taxon>
        <taxon>Arthropoda</taxon>
        <taxon>Hexapoda</taxon>
        <taxon>Insecta</taxon>
        <taxon>Pterygota</taxon>
        <taxon>Neoptera</taxon>
        <taxon>Endopterygota</taxon>
        <taxon>Coleoptera</taxon>
        <taxon>Polyphaga</taxon>
        <taxon>Cucujiformia</taxon>
        <taxon>Chrysomeloidea</taxon>
        <taxon>Chrysomelidae</taxon>
        <taxon>Galerucinae</taxon>
        <taxon>Alticini</taxon>
        <taxon>Phyllotreta</taxon>
    </lineage>
</organism>
<dbReference type="InterPro" id="IPR036187">
    <property type="entry name" value="DNA_mismatch_repair_MutS_sf"/>
</dbReference>
<dbReference type="EMBL" id="OU900100">
    <property type="protein sequence ID" value="CAG9863939.1"/>
    <property type="molecule type" value="Genomic_DNA"/>
</dbReference>
<keyword evidence="4" id="KW-0238">DNA-binding</keyword>
<protein>
    <submittedName>
        <fullName evidence="7">Uncharacterized protein</fullName>
    </submittedName>
</protein>
<dbReference type="GO" id="GO:0005524">
    <property type="term" value="F:ATP binding"/>
    <property type="evidence" value="ECO:0007669"/>
    <property type="project" value="UniProtKB-KW"/>
</dbReference>
<dbReference type="GO" id="GO:0005634">
    <property type="term" value="C:nucleus"/>
    <property type="evidence" value="ECO:0007669"/>
    <property type="project" value="TreeGrafter"/>
</dbReference>
<feature type="domain" description="DNA mismatch repair protein MutS core" evidence="5">
    <location>
        <begin position="186"/>
        <end position="507"/>
    </location>
</feature>
<dbReference type="PANTHER" id="PTHR11361">
    <property type="entry name" value="DNA MISMATCH REPAIR PROTEIN MUTS FAMILY MEMBER"/>
    <property type="match status" value="1"/>
</dbReference>
<dbReference type="SMART" id="SM00533">
    <property type="entry name" value="MUTSd"/>
    <property type="match status" value="1"/>
</dbReference>
<dbReference type="InterPro" id="IPR007696">
    <property type="entry name" value="DNA_mismatch_repair_MutS_core"/>
</dbReference>
<dbReference type="PIRSF" id="PIRSF037677">
    <property type="entry name" value="DNA_mis_repair_Msh6"/>
    <property type="match status" value="1"/>
</dbReference>
<dbReference type="GO" id="GO:0140664">
    <property type="term" value="F:ATP-dependent DNA damage sensor activity"/>
    <property type="evidence" value="ECO:0007669"/>
    <property type="project" value="InterPro"/>
</dbReference>
<dbReference type="InterPro" id="IPR017261">
    <property type="entry name" value="DNA_mismatch_repair_MutS/MSH"/>
</dbReference>
<dbReference type="InterPro" id="IPR027417">
    <property type="entry name" value="P-loop_NTPase"/>
</dbReference>
<dbReference type="GO" id="GO:0030983">
    <property type="term" value="F:mismatched DNA binding"/>
    <property type="evidence" value="ECO:0007669"/>
    <property type="project" value="InterPro"/>
</dbReference>
<evidence type="ECO:0000256" key="3">
    <source>
        <dbReference type="ARBA" id="ARBA00022840"/>
    </source>
</evidence>
<accession>A0A9N9XTP7</accession>
<evidence type="ECO:0000313" key="8">
    <source>
        <dbReference type="Proteomes" id="UP001153712"/>
    </source>
</evidence>
<sequence>MSSSKTEIITYLATVSLFREIEPKFILTIGGKTEGFVKILSEIILYGESCLNSTTTTETVPVPKNLYLVPLKEYTYEICKAIISQIKLAVLEDELSETKQEVYIHSFLDFDNRLSLQAIGTLVKFLEKNWSLFDISEKKDLCYIHINQISRKNHLLIDNGTFKALQIFSKRGHEAGFKRGAQSSEREGLSIFKLFSMNCKSKLGLTTLKNILLNPLNNVDILNKRLDFIDFVLNPSNREFVESLRDNLKGIAGDINVILTRIENSRAKLRDWHVLYKTITHTIFMKDISSPYIEHCSLLMDLHEKVSPNLLRLEDSITNGLDFDASKKHGKPVIKYGLDNELDKKKLRRQDITNDVMAAARFAADNLPDFLDECSVVYIPEMGHLLSIKEWETDCSPEDLEHLGFQFMFKIGGRIHYKNAMCIELNKRLGDTILEIIDHENRIMRRLSGFIIKYNKDIREPLKVVGLIDCLISMAMSAMIKLYKRPKLNRENYFELKDCRHPLMEEMIEQFQTNDFYSGGAHSRMKIITGPNSSGKSVYLKQILLIIYMGHVGSFVPCFSADINLLDTMYTRLQATESAAVRLSSFMIDLTQVELNMAHALTDNNASSLVFLDEFAKGTTEAEGISLLEGALKHFLDRGPNCPHVINVTHFQNIHLYLPESPSIQYQKMEHTNENGVLYFLYKLTEGISKSFAIDVAEALGLDKDVIERARSIFECIANETSISPLDKVTRKNNFDPHNLEIINVCVDNVDVDVNISKTGLNKTGVCLEEGESQVTAIESIQESTSSF</sequence>
<dbReference type="OrthoDB" id="29596at2759"/>
<dbReference type="InterPro" id="IPR000432">
    <property type="entry name" value="DNA_mismatch_repair_MutS_C"/>
</dbReference>
<dbReference type="Gene3D" id="3.40.50.300">
    <property type="entry name" value="P-loop containing nucleotide triphosphate hydrolases"/>
    <property type="match status" value="1"/>
</dbReference>
<evidence type="ECO:0000313" key="7">
    <source>
        <dbReference type="EMBL" id="CAG9863939.1"/>
    </source>
</evidence>
<feature type="domain" description="DNA mismatch repair proteins mutS family" evidence="6">
    <location>
        <begin position="523"/>
        <end position="715"/>
    </location>
</feature>
<evidence type="ECO:0000256" key="2">
    <source>
        <dbReference type="ARBA" id="ARBA00022741"/>
    </source>
</evidence>
<dbReference type="GO" id="GO:0051026">
    <property type="term" value="P:chiasma assembly"/>
    <property type="evidence" value="ECO:0007669"/>
    <property type="project" value="TreeGrafter"/>
</dbReference>
<evidence type="ECO:0000256" key="4">
    <source>
        <dbReference type="ARBA" id="ARBA00023125"/>
    </source>
</evidence>
<dbReference type="Proteomes" id="UP001153712">
    <property type="component" value="Chromosome 7"/>
</dbReference>